<keyword evidence="3" id="KW-0808">Transferase</keyword>
<feature type="domain" description="N-acetyltransferase" evidence="2">
    <location>
        <begin position="30"/>
        <end position="190"/>
    </location>
</feature>
<evidence type="ECO:0000313" key="4">
    <source>
        <dbReference type="Proteomes" id="UP001596407"/>
    </source>
</evidence>
<dbReference type="InterPro" id="IPR000182">
    <property type="entry name" value="GNAT_dom"/>
</dbReference>
<protein>
    <submittedName>
        <fullName evidence="3">GNAT family N-acetyltransferase</fullName>
        <ecNumber evidence="3">2.3.-.-</ecNumber>
    </submittedName>
</protein>
<dbReference type="EC" id="2.3.-.-" evidence="3"/>
<evidence type="ECO:0000313" key="3">
    <source>
        <dbReference type="EMBL" id="MFC7079704.1"/>
    </source>
</evidence>
<reference evidence="3 4" key="1">
    <citation type="journal article" date="2019" name="Int. J. Syst. Evol. Microbiol.">
        <title>The Global Catalogue of Microorganisms (GCM) 10K type strain sequencing project: providing services to taxonomists for standard genome sequencing and annotation.</title>
        <authorList>
            <consortium name="The Broad Institute Genomics Platform"/>
            <consortium name="The Broad Institute Genome Sequencing Center for Infectious Disease"/>
            <person name="Wu L."/>
            <person name="Ma J."/>
        </authorList>
    </citation>
    <scope>NUCLEOTIDE SEQUENCE [LARGE SCALE GENOMIC DNA]</scope>
    <source>
        <strain evidence="3 4">DT72</strain>
    </source>
</reference>
<dbReference type="Gene3D" id="3.40.630.30">
    <property type="match status" value="1"/>
</dbReference>
<keyword evidence="3" id="KW-0012">Acyltransferase</keyword>
<dbReference type="InterPro" id="IPR016181">
    <property type="entry name" value="Acyl_CoA_acyltransferase"/>
</dbReference>
<dbReference type="EMBL" id="JBHSZH010000005">
    <property type="protein sequence ID" value="MFC7079704.1"/>
    <property type="molecule type" value="Genomic_DNA"/>
</dbReference>
<keyword evidence="4" id="KW-1185">Reference proteome</keyword>
<sequence length="213" mass="23976">MFPERIQTDRLVLEPLTPEYVDVLAFYGHTSHRNPDIEEITEYLSWDPHETPKETLDFLESREEARAAGEDAGYVVRPAEGEDGAGEIAGAAGLHPDWERRTATLGTWLRKPFWGRGYSGERAAVLMEVAFERLDLEVVAVTHQVDNEKSERAIRKYVERFGGQHEGLLRNAGLAPDGPVDVRRYSVTREQWADATGEETPTVEIVRSGGETR</sequence>
<accession>A0ABD5WKJ7</accession>
<feature type="region of interest" description="Disordered" evidence="1">
    <location>
        <begin position="194"/>
        <end position="213"/>
    </location>
</feature>
<organism evidence="3 4">
    <name type="scientific">Halorussus caseinilyticus</name>
    <dbReference type="NCBI Taxonomy" id="3034025"/>
    <lineage>
        <taxon>Archaea</taxon>
        <taxon>Methanobacteriati</taxon>
        <taxon>Methanobacteriota</taxon>
        <taxon>Stenosarchaea group</taxon>
        <taxon>Halobacteria</taxon>
        <taxon>Halobacteriales</taxon>
        <taxon>Haladaptataceae</taxon>
        <taxon>Halorussus</taxon>
    </lineage>
</organism>
<gene>
    <name evidence="3" type="ORF">ACFQJ6_05660</name>
</gene>
<dbReference type="PROSITE" id="PS51186">
    <property type="entry name" value="GNAT"/>
    <property type="match status" value="1"/>
</dbReference>
<dbReference type="GeneID" id="79303777"/>
<dbReference type="RefSeq" id="WP_276279213.1">
    <property type="nucleotide sequence ID" value="NZ_CP119809.1"/>
</dbReference>
<proteinExistence type="predicted"/>
<dbReference type="Proteomes" id="UP001596407">
    <property type="component" value="Unassembled WGS sequence"/>
</dbReference>
<dbReference type="GO" id="GO:0016746">
    <property type="term" value="F:acyltransferase activity"/>
    <property type="evidence" value="ECO:0007669"/>
    <property type="project" value="UniProtKB-KW"/>
</dbReference>
<evidence type="ECO:0000259" key="2">
    <source>
        <dbReference type="PROSITE" id="PS51186"/>
    </source>
</evidence>
<dbReference type="Pfam" id="PF13302">
    <property type="entry name" value="Acetyltransf_3"/>
    <property type="match status" value="1"/>
</dbReference>
<dbReference type="PANTHER" id="PTHR43441:SF11">
    <property type="entry name" value="RIBOSOMAL-PROTEIN-SERINE ACETYLTRANSFERASE"/>
    <property type="match status" value="1"/>
</dbReference>
<dbReference type="SUPFAM" id="SSF55729">
    <property type="entry name" value="Acyl-CoA N-acyltransferases (Nat)"/>
    <property type="match status" value="1"/>
</dbReference>
<dbReference type="PANTHER" id="PTHR43441">
    <property type="entry name" value="RIBOSOMAL-PROTEIN-SERINE ACETYLTRANSFERASE"/>
    <property type="match status" value="1"/>
</dbReference>
<comment type="caution">
    <text evidence="3">The sequence shown here is derived from an EMBL/GenBank/DDBJ whole genome shotgun (WGS) entry which is preliminary data.</text>
</comment>
<name>A0ABD5WKJ7_9EURY</name>
<dbReference type="InterPro" id="IPR051908">
    <property type="entry name" value="Ribosomal_N-acetyltransferase"/>
</dbReference>
<evidence type="ECO:0000256" key="1">
    <source>
        <dbReference type="SAM" id="MobiDB-lite"/>
    </source>
</evidence>
<dbReference type="AlphaFoldDB" id="A0ABD5WKJ7"/>